<dbReference type="OrthoDB" id="6247875at2759"/>
<feature type="region of interest" description="Disordered" evidence="5">
    <location>
        <begin position="204"/>
        <end position="246"/>
    </location>
</feature>
<keyword evidence="1" id="KW-0805">Transcription regulation</keyword>
<keyword evidence="4" id="KW-0539">Nucleus</keyword>
<dbReference type="SUPFAM" id="SSF47095">
    <property type="entry name" value="HMG-box"/>
    <property type="match status" value="1"/>
</dbReference>
<dbReference type="GO" id="GO:0000978">
    <property type="term" value="F:RNA polymerase II cis-regulatory region sequence-specific DNA binding"/>
    <property type="evidence" value="ECO:0007669"/>
    <property type="project" value="TreeGrafter"/>
</dbReference>
<gene>
    <name evidence="7" type="ORF">F5X68DRAFT_254668</name>
</gene>
<comment type="caution">
    <text evidence="7">The sequence shown here is derived from an EMBL/GenBank/DDBJ whole genome shotgun (WGS) entry which is preliminary data.</text>
</comment>
<evidence type="ECO:0000256" key="2">
    <source>
        <dbReference type="ARBA" id="ARBA00023125"/>
    </source>
</evidence>
<dbReference type="CDD" id="cd01389">
    <property type="entry name" value="HMG-box_ROX1-like"/>
    <property type="match status" value="1"/>
</dbReference>
<keyword evidence="8" id="KW-1185">Reference proteome</keyword>
<feature type="DNA-binding region" description="HMG box" evidence="4">
    <location>
        <begin position="137"/>
        <end position="205"/>
    </location>
</feature>
<evidence type="ECO:0000313" key="7">
    <source>
        <dbReference type="EMBL" id="KAH6688862.1"/>
    </source>
</evidence>
<dbReference type="InterPro" id="IPR036910">
    <property type="entry name" value="HMG_box_dom_sf"/>
</dbReference>
<dbReference type="GO" id="GO:0030154">
    <property type="term" value="P:cell differentiation"/>
    <property type="evidence" value="ECO:0007669"/>
    <property type="project" value="TreeGrafter"/>
</dbReference>
<dbReference type="EMBL" id="JAGSXJ010000008">
    <property type="protein sequence ID" value="KAH6688862.1"/>
    <property type="molecule type" value="Genomic_DNA"/>
</dbReference>
<dbReference type="AlphaFoldDB" id="A0A9P8VDY0"/>
<evidence type="ECO:0000256" key="3">
    <source>
        <dbReference type="ARBA" id="ARBA00023163"/>
    </source>
</evidence>
<dbReference type="Proteomes" id="UP000770015">
    <property type="component" value="Unassembled WGS sequence"/>
</dbReference>
<dbReference type="PANTHER" id="PTHR10270:SF161">
    <property type="entry name" value="SEX-DETERMINING REGION Y PROTEIN"/>
    <property type="match status" value="1"/>
</dbReference>
<dbReference type="GO" id="GO:0001228">
    <property type="term" value="F:DNA-binding transcription activator activity, RNA polymerase II-specific"/>
    <property type="evidence" value="ECO:0007669"/>
    <property type="project" value="TreeGrafter"/>
</dbReference>
<dbReference type="Pfam" id="PF00505">
    <property type="entry name" value="HMG_box"/>
    <property type="match status" value="1"/>
</dbReference>
<dbReference type="GO" id="GO:0005634">
    <property type="term" value="C:nucleus"/>
    <property type="evidence" value="ECO:0007669"/>
    <property type="project" value="UniProtKB-UniRule"/>
</dbReference>
<evidence type="ECO:0000256" key="4">
    <source>
        <dbReference type="PROSITE-ProRule" id="PRU00267"/>
    </source>
</evidence>
<sequence length="246" mass="28288">MVTMSLQLHPQVLGTNPQPIDTRLRTIIQNLLDMQINPFQHVLVVTGAEFHELQEKGRAWIAEHLSDHLQKDVLWAQDGTVDTDRYFVGPLEDFISGNRMLINIDGRAVLVFRPPTKKTPPESAAVKDAKPPVKEKLSRPSNPFLLYRKDYHKIVKEENPGYNNNQISIVLGASWKEEKQEIKDHYIQMAADVKAEFMRAHPDYRYTPRRAGERPRRKKRDPVQPTHHEAMSQPVSIATQHAPDLD</sequence>
<evidence type="ECO:0000259" key="6">
    <source>
        <dbReference type="PROSITE" id="PS50118"/>
    </source>
</evidence>
<feature type="compositionally biased region" description="Basic and acidic residues" evidence="5">
    <location>
        <begin position="125"/>
        <end position="137"/>
    </location>
</feature>
<dbReference type="FunFam" id="1.10.30.10:FF:000041">
    <property type="entry name" value="HMG box family protein"/>
    <property type="match status" value="1"/>
</dbReference>
<reference evidence="7" key="1">
    <citation type="journal article" date="2021" name="Nat. Commun.">
        <title>Genetic determinants of endophytism in the Arabidopsis root mycobiome.</title>
        <authorList>
            <person name="Mesny F."/>
            <person name="Miyauchi S."/>
            <person name="Thiergart T."/>
            <person name="Pickel B."/>
            <person name="Atanasova L."/>
            <person name="Karlsson M."/>
            <person name="Huettel B."/>
            <person name="Barry K.W."/>
            <person name="Haridas S."/>
            <person name="Chen C."/>
            <person name="Bauer D."/>
            <person name="Andreopoulos W."/>
            <person name="Pangilinan J."/>
            <person name="LaButti K."/>
            <person name="Riley R."/>
            <person name="Lipzen A."/>
            <person name="Clum A."/>
            <person name="Drula E."/>
            <person name="Henrissat B."/>
            <person name="Kohler A."/>
            <person name="Grigoriev I.V."/>
            <person name="Martin F.M."/>
            <person name="Hacquard S."/>
        </authorList>
    </citation>
    <scope>NUCLEOTIDE SEQUENCE</scope>
    <source>
        <strain evidence="7">MPI-SDFR-AT-0117</strain>
    </source>
</reference>
<organism evidence="7 8">
    <name type="scientific">Plectosphaerella plurivora</name>
    <dbReference type="NCBI Taxonomy" id="936078"/>
    <lineage>
        <taxon>Eukaryota</taxon>
        <taxon>Fungi</taxon>
        <taxon>Dikarya</taxon>
        <taxon>Ascomycota</taxon>
        <taxon>Pezizomycotina</taxon>
        <taxon>Sordariomycetes</taxon>
        <taxon>Hypocreomycetidae</taxon>
        <taxon>Glomerellales</taxon>
        <taxon>Plectosphaerellaceae</taxon>
        <taxon>Plectosphaerella</taxon>
    </lineage>
</organism>
<accession>A0A9P8VDY0</accession>
<protein>
    <submittedName>
        <fullName evidence="7">1 protein carrying HMG-box</fullName>
    </submittedName>
</protein>
<feature type="compositionally biased region" description="Basic and acidic residues" evidence="5">
    <location>
        <begin position="204"/>
        <end position="214"/>
    </location>
</feature>
<feature type="region of interest" description="Disordered" evidence="5">
    <location>
        <begin position="115"/>
        <end position="137"/>
    </location>
</feature>
<keyword evidence="2 4" id="KW-0238">DNA-binding</keyword>
<dbReference type="InterPro" id="IPR009071">
    <property type="entry name" value="HMG_box_dom"/>
</dbReference>
<evidence type="ECO:0000256" key="1">
    <source>
        <dbReference type="ARBA" id="ARBA00023015"/>
    </source>
</evidence>
<dbReference type="SMART" id="SM00398">
    <property type="entry name" value="HMG"/>
    <property type="match status" value="1"/>
</dbReference>
<name>A0A9P8VDY0_9PEZI</name>
<dbReference type="PANTHER" id="PTHR10270">
    <property type="entry name" value="SOX TRANSCRIPTION FACTOR"/>
    <property type="match status" value="1"/>
</dbReference>
<keyword evidence="3" id="KW-0804">Transcription</keyword>
<dbReference type="Gene3D" id="1.10.30.10">
    <property type="entry name" value="High mobility group box domain"/>
    <property type="match status" value="1"/>
</dbReference>
<evidence type="ECO:0000256" key="5">
    <source>
        <dbReference type="SAM" id="MobiDB-lite"/>
    </source>
</evidence>
<dbReference type="PROSITE" id="PS50118">
    <property type="entry name" value="HMG_BOX_2"/>
    <property type="match status" value="1"/>
</dbReference>
<evidence type="ECO:0000313" key="8">
    <source>
        <dbReference type="Proteomes" id="UP000770015"/>
    </source>
</evidence>
<proteinExistence type="predicted"/>
<dbReference type="InterPro" id="IPR050140">
    <property type="entry name" value="SRY-related_HMG-box_TF-like"/>
</dbReference>
<feature type="domain" description="HMG box" evidence="6">
    <location>
        <begin position="137"/>
        <end position="205"/>
    </location>
</feature>